<name>A0ABU3AFW9_9FLAO</name>
<evidence type="ECO:0000313" key="1">
    <source>
        <dbReference type="EMBL" id="MDT0608008.1"/>
    </source>
</evidence>
<comment type="caution">
    <text evidence="1">The sequence shown here is derived from an EMBL/GenBank/DDBJ whole genome shotgun (WGS) entry which is preliminary data.</text>
</comment>
<accession>A0ABU3AFW9</accession>
<dbReference type="EMBL" id="JAVRHR010000003">
    <property type="protein sequence ID" value="MDT0608008.1"/>
    <property type="molecule type" value="Genomic_DNA"/>
</dbReference>
<keyword evidence="2" id="KW-1185">Reference proteome</keyword>
<evidence type="ECO:0000313" key="2">
    <source>
        <dbReference type="Proteomes" id="UP001255246"/>
    </source>
</evidence>
<organism evidence="1 2">
    <name type="scientific">Croceitalea rosinachiae</name>
    <dbReference type="NCBI Taxonomy" id="3075596"/>
    <lineage>
        <taxon>Bacteria</taxon>
        <taxon>Pseudomonadati</taxon>
        <taxon>Bacteroidota</taxon>
        <taxon>Flavobacteriia</taxon>
        <taxon>Flavobacteriales</taxon>
        <taxon>Flavobacteriaceae</taxon>
        <taxon>Croceitalea</taxon>
    </lineage>
</organism>
<sequence length="287" mass="33956">MDEFDLIFFKCVKNFQSTFSFNYQLSNQLQLKDPFENNSSFLEELRVDILNDFTDKKRLKIIPFVFQSYYDSLIKLKESDSEKIVSSLWRLSQVFCEDFIEAKMIDKNQPEVLKELKKYKARKNTSLSHLTKSGKYINNHHHFLDSLRDLEGFKYLVESASCIAKIIFHCEQTLVPGYTMYLQTQSSEPFKNLSPTTSQYAIYHYALQEFGAELNFIQIEKEIKIVCQKYGKNWKNFQMYYNKIPGILSNQSNVKFRIKDITQVEKMLKMTHPEILQDFNSFVSSKI</sequence>
<protein>
    <submittedName>
        <fullName evidence="1">Uncharacterized protein</fullName>
    </submittedName>
</protein>
<dbReference type="RefSeq" id="WP_311352334.1">
    <property type="nucleotide sequence ID" value="NZ_JAVRHR010000003.1"/>
</dbReference>
<proteinExistence type="predicted"/>
<reference evidence="1 2" key="1">
    <citation type="submission" date="2023-09" db="EMBL/GenBank/DDBJ databases">
        <authorList>
            <person name="Rey-Velasco X."/>
        </authorList>
    </citation>
    <scope>NUCLEOTIDE SEQUENCE [LARGE SCALE GENOMIC DNA]</scope>
    <source>
        <strain evidence="1 2">F388</strain>
    </source>
</reference>
<dbReference type="Proteomes" id="UP001255246">
    <property type="component" value="Unassembled WGS sequence"/>
</dbReference>
<gene>
    <name evidence="1" type="ORF">RM706_13250</name>
</gene>